<evidence type="ECO:0000313" key="10">
    <source>
        <dbReference type="EMBL" id="SOB92360.1"/>
    </source>
</evidence>
<evidence type="ECO:0000256" key="2">
    <source>
        <dbReference type="ARBA" id="ARBA00022448"/>
    </source>
</evidence>
<feature type="transmembrane region" description="Helical" evidence="7">
    <location>
        <begin position="13"/>
        <end position="31"/>
    </location>
</feature>
<evidence type="ECO:0000256" key="1">
    <source>
        <dbReference type="ARBA" id="ARBA00004141"/>
    </source>
</evidence>
<evidence type="ECO:0000313" key="9">
    <source>
        <dbReference type="EMBL" id="RCK48528.1"/>
    </source>
</evidence>
<dbReference type="Pfam" id="PF02080">
    <property type="entry name" value="TrkA_C"/>
    <property type="match status" value="2"/>
</dbReference>
<dbReference type="AlphaFoldDB" id="A0A154KUS4"/>
<feature type="transmembrane region" description="Helical" evidence="7">
    <location>
        <begin position="200"/>
        <end position="223"/>
    </location>
</feature>
<accession>A0A154KUS4</accession>
<evidence type="ECO:0000256" key="7">
    <source>
        <dbReference type="SAM" id="Phobius"/>
    </source>
</evidence>
<feature type="transmembrane region" description="Helical" evidence="7">
    <location>
        <begin position="77"/>
        <end position="103"/>
    </location>
</feature>
<dbReference type="Gene3D" id="3.30.70.1450">
    <property type="entry name" value="Regulator of K+ conductance, C-terminal domain"/>
    <property type="match status" value="2"/>
</dbReference>
<feature type="domain" description="RCK C-terminal" evidence="8">
    <location>
        <begin position="328"/>
        <end position="413"/>
    </location>
</feature>
<dbReference type="PROSITE" id="PS51202">
    <property type="entry name" value="RCK_C"/>
    <property type="match status" value="2"/>
</dbReference>
<dbReference type="PANTHER" id="PTHR43652:SF2">
    <property type="entry name" value="BASIC AMINO ACID ANTIPORTER YFCC-RELATED"/>
    <property type="match status" value="1"/>
</dbReference>
<dbReference type="PANTHER" id="PTHR43652">
    <property type="entry name" value="BASIC AMINO ACID ANTIPORTER YFCC-RELATED"/>
    <property type="match status" value="1"/>
</dbReference>
<evidence type="ECO:0000256" key="6">
    <source>
        <dbReference type="ARBA" id="ARBA00023136"/>
    </source>
</evidence>
<evidence type="ECO:0000259" key="8">
    <source>
        <dbReference type="PROSITE" id="PS51202"/>
    </source>
</evidence>
<dbReference type="Proteomes" id="UP000219068">
    <property type="component" value="Unassembled WGS sequence"/>
</dbReference>
<feature type="transmembrane region" description="Helical" evidence="7">
    <location>
        <begin position="435"/>
        <end position="468"/>
    </location>
</feature>
<keyword evidence="2" id="KW-0813">Transport</keyword>
<organism evidence="9 12">
    <name type="scientific">Thalassospira xiamenensis</name>
    <dbReference type="NCBI Taxonomy" id="220697"/>
    <lineage>
        <taxon>Bacteria</taxon>
        <taxon>Pseudomonadati</taxon>
        <taxon>Pseudomonadota</taxon>
        <taxon>Alphaproteobacteria</taxon>
        <taxon>Rhodospirillales</taxon>
        <taxon>Thalassospiraceae</taxon>
        <taxon>Thalassospira</taxon>
    </lineage>
</organism>
<dbReference type="RefSeq" id="WP_062949257.1">
    <property type="nucleotide sequence ID" value="NZ_JALLPZ010000001.1"/>
</dbReference>
<evidence type="ECO:0000256" key="5">
    <source>
        <dbReference type="ARBA" id="ARBA00022989"/>
    </source>
</evidence>
<feature type="transmembrane region" description="Helical" evidence="7">
    <location>
        <begin position="518"/>
        <end position="548"/>
    </location>
</feature>
<dbReference type="InterPro" id="IPR051679">
    <property type="entry name" value="DASS-Related_Transporters"/>
</dbReference>
<feature type="transmembrane region" description="Helical" evidence="7">
    <location>
        <begin position="480"/>
        <end position="498"/>
    </location>
</feature>
<feature type="transmembrane region" description="Helical" evidence="7">
    <location>
        <begin position="38"/>
        <end position="57"/>
    </location>
</feature>
<evidence type="ECO:0000313" key="12">
    <source>
        <dbReference type="Proteomes" id="UP000252266"/>
    </source>
</evidence>
<dbReference type="GO" id="GO:0006813">
    <property type="term" value="P:potassium ion transport"/>
    <property type="evidence" value="ECO:0007669"/>
    <property type="project" value="InterPro"/>
</dbReference>
<evidence type="ECO:0000256" key="3">
    <source>
        <dbReference type="ARBA" id="ARBA00022692"/>
    </source>
</evidence>
<dbReference type="EMBL" id="OBMM01000001">
    <property type="protein sequence ID" value="SOB92360.1"/>
    <property type="molecule type" value="Genomic_DNA"/>
</dbReference>
<dbReference type="InterPro" id="IPR006037">
    <property type="entry name" value="RCK_C"/>
</dbReference>
<feature type="transmembrane region" description="Helical" evidence="7">
    <location>
        <begin position="164"/>
        <end position="188"/>
    </location>
</feature>
<feature type="domain" description="RCK C-terminal" evidence="8">
    <location>
        <begin position="232"/>
        <end position="317"/>
    </location>
</feature>
<dbReference type="GO" id="GO:0008324">
    <property type="term" value="F:monoatomic cation transmembrane transporter activity"/>
    <property type="evidence" value="ECO:0007669"/>
    <property type="project" value="InterPro"/>
</dbReference>
<feature type="transmembrane region" description="Helical" evidence="7">
    <location>
        <begin position="599"/>
        <end position="619"/>
    </location>
</feature>
<reference evidence="9 12" key="1">
    <citation type="submission" date="2014-07" db="EMBL/GenBank/DDBJ databases">
        <title>Draft genome sequence of Thalassospira xiamenensis IB13.</title>
        <authorList>
            <person name="Lai Q."/>
            <person name="Shao Z."/>
        </authorList>
    </citation>
    <scope>NUCLEOTIDE SEQUENCE [LARGE SCALE GENOMIC DNA]</scope>
    <source>
        <strain evidence="9 12">IB13</strain>
    </source>
</reference>
<evidence type="ECO:0000313" key="11">
    <source>
        <dbReference type="Proteomes" id="UP000219068"/>
    </source>
</evidence>
<dbReference type="InterPro" id="IPR004680">
    <property type="entry name" value="Cit_transptr-like_dom"/>
</dbReference>
<reference evidence="10 11" key="2">
    <citation type="submission" date="2017-08" db="EMBL/GenBank/DDBJ databases">
        <authorList>
            <person name="de Groot N.N."/>
        </authorList>
    </citation>
    <scope>NUCLEOTIDE SEQUENCE [LARGE SCALE GENOMIC DNA]</scope>
    <source>
        <strain evidence="10 11">USBA 78</strain>
    </source>
</reference>
<dbReference type="Proteomes" id="UP000252266">
    <property type="component" value="Unassembled WGS sequence"/>
</dbReference>
<keyword evidence="4" id="KW-0677">Repeat</keyword>
<protein>
    <submittedName>
        <fullName evidence="10">Di- and tricarboxylate transporter</fullName>
    </submittedName>
    <submittedName>
        <fullName evidence="9">Potassium transporter TrkA</fullName>
    </submittedName>
</protein>
<proteinExistence type="predicted"/>
<evidence type="ECO:0000256" key="4">
    <source>
        <dbReference type="ARBA" id="ARBA00022737"/>
    </source>
</evidence>
<keyword evidence="3 7" id="KW-0812">Transmembrane</keyword>
<feature type="transmembrane region" description="Helical" evidence="7">
    <location>
        <begin position="115"/>
        <end position="144"/>
    </location>
</feature>
<dbReference type="Pfam" id="PF03600">
    <property type="entry name" value="CitMHS"/>
    <property type="match status" value="1"/>
</dbReference>
<feature type="transmembrane region" description="Helical" evidence="7">
    <location>
        <begin position="560"/>
        <end position="579"/>
    </location>
</feature>
<dbReference type="InterPro" id="IPR036721">
    <property type="entry name" value="RCK_C_sf"/>
</dbReference>
<dbReference type="EMBL" id="JPWJ01000008">
    <property type="protein sequence ID" value="RCK48528.1"/>
    <property type="molecule type" value="Genomic_DNA"/>
</dbReference>
<keyword evidence="6 7" id="KW-0472">Membrane</keyword>
<keyword evidence="5 7" id="KW-1133">Transmembrane helix</keyword>
<gene>
    <name evidence="10" type="ORF">SAMN05428964_101582</name>
    <name evidence="9" type="ORF">TH44_15500</name>
</gene>
<dbReference type="GO" id="GO:0005886">
    <property type="term" value="C:plasma membrane"/>
    <property type="evidence" value="ECO:0007669"/>
    <property type="project" value="TreeGrafter"/>
</dbReference>
<sequence length="623" mass="66680">MIDSVVASSATPLQMWVVLALVAGSLVLYGLERISLELTSMALIAILLLFFNFFPLPDAEGNNLLDAGALMSGFANPALLTVLSLLVVGQGMVLTGGVSYIAGLITEHGGKNASVAIFIGLFVVMLMSAFLNNTPVVVIFIPIIQALAERIQRSPSALMIPLSYVAILGGMTTLIGSSTNLLVSSSLIELGMPALEFFEFTVIGSVLALSGFIYVLFIAPRLLPALASMRSKLANPDSSGKQFIAQITVGPASQMIGSRPVAGFFKNLPNITIQMIVRREHADLPPFEEDMEIQAGDVLVVAATRKALTEALQKDPGLLHAEAAAVHEGGEEIPQKSTQLLAEVMLPPGSRLIGFNLEQIGFRYQYKCLVLGIQRRSRMIRTQMTEIRLEAGDVLLVQGRSEDVEALRTIRDVVLLEWSTRTLPRPFHARRAATIFLGVIAVAATGLVPIMVSSFIGAALMIASGALNLRQASRAIDRKIVLLVAAALALGNALQLTGGAEFVADQLLAATRGAPAPIILSLFFLIVALFTNVLSNNACAVLFTPIGIGMAQNLGVEPHIFAIAVVMAANCSFASPVGYQTNLLVMGPGHYRFVDFLRAGTPLIIILWLVFSLFAPWYYDIPF</sequence>
<name>A0A154KUS4_9PROT</name>
<dbReference type="SUPFAM" id="SSF116726">
    <property type="entry name" value="TrkA C-terminal domain-like"/>
    <property type="match status" value="2"/>
</dbReference>
<comment type="subcellular location">
    <subcellularLocation>
        <location evidence="1">Membrane</location>
        <topology evidence="1">Multi-pass membrane protein</topology>
    </subcellularLocation>
</comment>